<comment type="similarity">
    <text evidence="7 15">In the N-terminal section; belongs to the PRA-CH family.</text>
</comment>
<feature type="region of interest" description="Phosphoribosyl-ATP pyrophosphohydrolase" evidence="15">
    <location>
        <begin position="128"/>
        <end position="216"/>
    </location>
</feature>
<sequence length="216" mass="25109">MNETVTQQQRVMQEFTETDLQINFDKFPDGLVPAIIQDIHTRRVLMLGYMNREALDRTIKDKRVTFYSRSKQRLWMKGEESGHLLMVEEIRTDCDQDAILVKVRPLGAVCHTGADTCFNEPNVSDNFLEHLENVIRDRKHRRPENSYTARLFAQGINRIAQKLGEEAVEVVIEAKDDNEELFLNEAADLLYHYLVLLAAKGYVLNDVIEVLKKRHH</sequence>
<comment type="pathway">
    <text evidence="4 15">Amino-acid biosynthesis; L-histidine biosynthesis; L-histidine from 5-phospho-alpha-D-ribose 1-diphosphate: step 3/9.</text>
</comment>
<evidence type="ECO:0000256" key="15">
    <source>
        <dbReference type="HAMAP-Rule" id="MF_01019"/>
    </source>
</evidence>
<keyword evidence="18" id="KW-1185">Reference proteome</keyword>
<comment type="catalytic activity">
    <reaction evidence="2 15">
        <text>1-(5-phospho-beta-D-ribosyl)-ATP + H2O = 1-(5-phospho-beta-D-ribosyl)-5'-AMP + diphosphate + H(+)</text>
        <dbReference type="Rhea" id="RHEA:22828"/>
        <dbReference type="ChEBI" id="CHEBI:15377"/>
        <dbReference type="ChEBI" id="CHEBI:15378"/>
        <dbReference type="ChEBI" id="CHEBI:33019"/>
        <dbReference type="ChEBI" id="CHEBI:59457"/>
        <dbReference type="ChEBI" id="CHEBI:73183"/>
        <dbReference type="EC" id="3.6.1.31"/>
    </reaction>
</comment>
<evidence type="ECO:0000256" key="7">
    <source>
        <dbReference type="ARBA" id="ARBA00008299"/>
    </source>
</evidence>
<dbReference type="FunFam" id="3.10.20.810:FF:000001">
    <property type="entry name" value="Histidine biosynthesis bifunctional protein HisIE"/>
    <property type="match status" value="1"/>
</dbReference>
<evidence type="ECO:0000256" key="14">
    <source>
        <dbReference type="ARBA" id="ARBA00023268"/>
    </source>
</evidence>
<evidence type="ECO:0000256" key="5">
    <source>
        <dbReference type="ARBA" id="ARBA00005204"/>
    </source>
</evidence>
<comment type="catalytic activity">
    <reaction evidence="1 15">
        <text>1-(5-phospho-beta-D-ribosyl)-5'-AMP + H2O = 1-(5-phospho-beta-D-ribosyl)-5-[(5-phospho-beta-D-ribosylamino)methylideneamino]imidazole-4-carboxamide</text>
        <dbReference type="Rhea" id="RHEA:20049"/>
        <dbReference type="ChEBI" id="CHEBI:15377"/>
        <dbReference type="ChEBI" id="CHEBI:58435"/>
        <dbReference type="ChEBI" id="CHEBI:59457"/>
        <dbReference type="EC" id="3.5.4.19"/>
    </reaction>
</comment>
<dbReference type="Pfam" id="PF01503">
    <property type="entry name" value="PRA-PH"/>
    <property type="match status" value="1"/>
</dbReference>
<dbReference type="STRING" id="1393122.SAMN05660895_1856"/>
<dbReference type="GO" id="GO:0005524">
    <property type="term" value="F:ATP binding"/>
    <property type="evidence" value="ECO:0007669"/>
    <property type="project" value="UniProtKB-KW"/>
</dbReference>
<keyword evidence="13 15" id="KW-0368">Histidine biosynthesis</keyword>
<dbReference type="EC" id="3.6.1.31" evidence="15"/>
<evidence type="ECO:0000256" key="12">
    <source>
        <dbReference type="ARBA" id="ARBA00022840"/>
    </source>
</evidence>
<evidence type="ECO:0000256" key="2">
    <source>
        <dbReference type="ARBA" id="ARBA00001460"/>
    </source>
</evidence>
<dbReference type="Gene3D" id="1.10.287.1080">
    <property type="entry name" value="MazG-like"/>
    <property type="match status" value="1"/>
</dbReference>
<evidence type="ECO:0000256" key="3">
    <source>
        <dbReference type="ARBA" id="ARBA00004496"/>
    </source>
</evidence>
<dbReference type="InterPro" id="IPR023019">
    <property type="entry name" value="His_synth_HisIE"/>
</dbReference>
<keyword evidence="12 15" id="KW-0067">ATP-binding</keyword>
<evidence type="ECO:0000256" key="9">
    <source>
        <dbReference type="ARBA" id="ARBA00022605"/>
    </source>
</evidence>
<dbReference type="SUPFAM" id="SSF141734">
    <property type="entry name" value="HisI-like"/>
    <property type="match status" value="1"/>
</dbReference>
<comment type="subcellular location">
    <subcellularLocation>
        <location evidence="3 15">Cytoplasm</location>
    </subcellularLocation>
</comment>
<dbReference type="SUPFAM" id="SSF101386">
    <property type="entry name" value="all-alpha NTP pyrophosphatases"/>
    <property type="match status" value="1"/>
</dbReference>
<dbReference type="UniPathway" id="UPA00031">
    <property type="reaction ID" value="UER00007"/>
</dbReference>
<evidence type="ECO:0000256" key="6">
    <source>
        <dbReference type="ARBA" id="ARBA00007731"/>
    </source>
</evidence>
<keyword evidence="9 15" id="KW-0028">Amino-acid biosynthesis</keyword>
<dbReference type="EC" id="3.5.4.19" evidence="15"/>
<dbReference type="InterPro" id="IPR038019">
    <property type="entry name" value="PRib_AMP_CycHydrolase_sf"/>
</dbReference>
<keyword evidence="8 15" id="KW-0963">Cytoplasm</keyword>
<organism evidence="17 18">
    <name type="scientific">Thermoflavifilum thermophilum</name>
    <dbReference type="NCBI Taxonomy" id="1393122"/>
    <lineage>
        <taxon>Bacteria</taxon>
        <taxon>Pseudomonadati</taxon>
        <taxon>Bacteroidota</taxon>
        <taxon>Chitinophagia</taxon>
        <taxon>Chitinophagales</taxon>
        <taxon>Chitinophagaceae</taxon>
        <taxon>Thermoflavifilum</taxon>
    </lineage>
</organism>
<evidence type="ECO:0000256" key="10">
    <source>
        <dbReference type="ARBA" id="ARBA00022741"/>
    </source>
</evidence>
<evidence type="ECO:0000313" key="17">
    <source>
        <dbReference type="EMBL" id="SFV33934.1"/>
    </source>
</evidence>
<dbReference type="GO" id="GO:0004636">
    <property type="term" value="F:phosphoribosyl-ATP diphosphatase activity"/>
    <property type="evidence" value="ECO:0007669"/>
    <property type="project" value="UniProtKB-UniRule"/>
</dbReference>
<comment type="pathway">
    <text evidence="5 15">Amino-acid biosynthesis; L-histidine biosynthesis; L-histidine from 5-phospho-alpha-D-ribose 1-diphosphate: step 2/9.</text>
</comment>
<evidence type="ECO:0000256" key="13">
    <source>
        <dbReference type="ARBA" id="ARBA00023102"/>
    </source>
</evidence>
<dbReference type="InterPro" id="IPR021130">
    <property type="entry name" value="PRib-ATP_PPHydrolase-like"/>
</dbReference>
<accession>A0A1I7NH31</accession>
<evidence type="ECO:0000256" key="1">
    <source>
        <dbReference type="ARBA" id="ARBA00000024"/>
    </source>
</evidence>
<dbReference type="EMBL" id="FPCJ01000001">
    <property type="protein sequence ID" value="SFV33934.1"/>
    <property type="molecule type" value="Genomic_DNA"/>
</dbReference>
<dbReference type="Proteomes" id="UP000199537">
    <property type="component" value="Unassembled WGS sequence"/>
</dbReference>
<evidence type="ECO:0000256" key="8">
    <source>
        <dbReference type="ARBA" id="ARBA00022490"/>
    </source>
</evidence>
<name>A0A1I7NH31_9BACT</name>
<dbReference type="PANTHER" id="PTHR42945:SF9">
    <property type="entry name" value="HISTIDINE BIOSYNTHESIS BIFUNCTIONAL PROTEIN HISIE"/>
    <property type="match status" value="1"/>
</dbReference>
<comment type="similarity">
    <text evidence="6 15">In the C-terminal section; belongs to the PRA-PH family.</text>
</comment>
<evidence type="ECO:0000259" key="16">
    <source>
        <dbReference type="Pfam" id="PF01502"/>
    </source>
</evidence>
<dbReference type="PANTHER" id="PTHR42945">
    <property type="entry name" value="HISTIDINE BIOSYNTHESIS BIFUNCTIONAL PROTEIN"/>
    <property type="match status" value="1"/>
</dbReference>
<dbReference type="CDD" id="cd11534">
    <property type="entry name" value="NTP-PPase_HisIE_like"/>
    <property type="match status" value="1"/>
</dbReference>
<keyword evidence="14 15" id="KW-0511">Multifunctional enzyme</keyword>
<dbReference type="GO" id="GO:0000105">
    <property type="term" value="P:L-histidine biosynthetic process"/>
    <property type="evidence" value="ECO:0007669"/>
    <property type="project" value="UniProtKB-UniRule"/>
</dbReference>
<dbReference type="HAMAP" id="MF_01019">
    <property type="entry name" value="HisIE"/>
    <property type="match status" value="1"/>
</dbReference>
<dbReference type="InterPro" id="IPR008179">
    <property type="entry name" value="HisE"/>
</dbReference>
<gene>
    <name evidence="15" type="primary">hisI</name>
    <name evidence="15" type="synonym">hisIE</name>
    <name evidence="17" type="ORF">SAMN05660895_1856</name>
</gene>
<reference evidence="18" key="1">
    <citation type="submission" date="2016-10" db="EMBL/GenBank/DDBJ databases">
        <authorList>
            <person name="Varghese N."/>
            <person name="Submissions S."/>
        </authorList>
    </citation>
    <scope>NUCLEOTIDE SEQUENCE [LARGE SCALE GENOMIC DNA]</scope>
    <source>
        <strain evidence="18">DSM 14807</strain>
    </source>
</reference>
<dbReference type="NCBIfam" id="TIGR03188">
    <property type="entry name" value="histidine_hisI"/>
    <property type="match status" value="1"/>
</dbReference>
<protein>
    <recommendedName>
        <fullName evidence="15">Histidine biosynthesis bifunctional protein HisIE</fullName>
    </recommendedName>
    <domain>
        <recommendedName>
            <fullName evidence="15">Phosphoribosyl-AMP cyclohydrolase</fullName>
            <shortName evidence="15">PRA-CH</shortName>
            <ecNumber evidence="15">3.5.4.19</ecNumber>
        </recommendedName>
    </domain>
    <domain>
        <recommendedName>
            <fullName evidence="15">Phosphoribosyl-ATP pyrophosphatase</fullName>
            <shortName evidence="15">PRA-PH</shortName>
            <ecNumber evidence="15">3.6.1.31</ecNumber>
        </recommendedName>
    </domain>
</protein>
<dbReference type="Gene3D" id="3.10.20.810">
    <property type="entry name" value="Phosphoribosyl-AMP cyclohydrolase"/>
    <property type="match status" value="1"/>
</dbReference>
<keyword evidence="11 15" id="KW-0378">Hydrolase</keyword>
<evidence type="ECO:0000313" key="18">
    <source>
        <dbReference type="Proteomes" id="UP000199537"/>
    </source>
</evidence>
<keyword evidence="10 15" id="KW-0547">Nucleotide-binding</keyword>
<dbReference type="InterPro" id="IPR002496">
    <property type="entry name" value="PRib_AMP_CycHydrolase_dom"/>
</dbReference>
<evidence type="ECO:0000256" key="11">
    <source>
        <dbReference type="ARBA" id="ARBA00022801"/>
    </source>
</evidence>
<evidence type="ECO:0000256" key="4">
    <source>
        <dbReference type="ARBA" id="ARBA00005169"/>
    </source>
</evidence>
<dbReference type="Pfam" id="PF01502">
    <property type="entry name" value="PRA-CH"/>
    <property type="match status" value="1"/>
</dbReference>
<dbReference type="AlphaFoldDB" id="A0A1I7NH31"/>
<proteinExistence type="inferred from homology"/>
<dbReference type="GO" id="GO:0005737">
    <property type="term" value="C:cytoplasm"/>
    <property type="evidence" value="ECO:0007669"/>
    <property type="project" value="UniProtKB-SubCell"/>
</dbReference>
<dbReference type="NCBIfam" id="NF000768">
    <property type="entry name" value="PRK00051.1"/>
    <property type="match status" value="1"/>
</dbReference>
<dbReference type="NCBIfam" id="NF002747">
    <property type="entry name" value="PRK02759.1"/>
    <property type="match status" value="1"/>
</dbReference>
<dbReference type="HAMAP" id="MF_01020">
    <property type="entry name" value="HisE"/>
    <property type="match status" value="1"/>
</dbReference>
<feature type="domain" description="Phosphoribosyl-AMP cyclohydrolase" evidence="16">
    <location>
        <begin position="46"/>
        <end position="119"/>
    </location>
</feature>
<dbReference type="GO" id="GO:0004635">
    <property type="term" value="F:phosphoribosyl-AMP cyclohydrolase activity"/>
    <property type="evidence" value="ECO:0007669"/>
    <property type="project" value="UniProtKB-UniRule"/>
</dbReference>
<dbReference type="RefSeq" id="WP_394333020.1">
    <property type="nucleotide sequence ID" value="NZ_FPCJ01000001.1"/>
</dbReference>
<feature type="region of interest" description="Phosphoribosyl-AMP cyclohydrolase" evidence="15">
    <location>
        <begin position="1"/>
        <end position="127"/>
    </location>
</feature>
<dbReference type="FunFam" id="1.10.287.1080:FF:000002">
    <property type="entry name" value="Histidine biosynthesis bifunctional protein HisIE"/>
    <property type="match status" value="1"/>
</dbReference>